<dbReference type="Pfam" id="PF01648">
    <property type="entry name" value="ACPS"/>
    <property type="match status" value="1"/>
</dbReference>
<evidence type="ECO:0000256" key="2">
    <source>
        <dbReference type="ARBA" id="ARBA00022679"/>
    </source>
</evidence>
<evidence type="ECO:0000259" key="3">
    <source>
        <dbReference type="Pfam" id="PF01648"/>
    </source>
</evidence>
<feature type="domain" description="4'-phosphopantetheinyl transferase N-terminal" evidence="4">
    <location>
        <begin position="50"/>
        <end position="145"/>
    </location>
</feature>
<dbReference type="SUPFAM" id="SSF56214">
    <property type="entry name" value="4'-phosphopantetheinyl transferase"/>
    <property type="match status" value="2"/>
</dbReference>
<dbReference type="InterPro" id="IPR037143">
    <property type="entry name" value="4-PPantetheinyl_Trfase_dom_sf"/>
</dbReference>
<dbReference type="GO" id="GO:0019878">
    <property type="term" value="P:lysine biosynthetic process via aminoadipic acid"/>
    <property type="evidence" value="ECO:0007669"/>
    <property type="project" value="TreeGrafter"/>
</dbReference>
<accession>A0A9D4VED7</accession>
<dbReference type="Pfam" id="PF22624">
    <property type="entry name" value="AASDHPPT_N"/>
    <property type="match status" value="1"/>
</dbReference>
<evidence type="ECO:0000259" key="4">
    <source>
        <dbReference type="Pfam" id="PF22624"/>
    </source>
</evidence>
<dbReference type="InterPro" id="IPR008278">
    <property type="entry name" value="4-PPantetheinyl_Trfase_dom"/>
</dbReference>
<dbReference type="Gene3D" id="3.90.470.20">
    <property type="entry name" value="4'-phosphopantetheinyl transferase domain"/>
    <property type="match status" value="2"/>
</dbReference>
<dbReference type="OrthoDB" id="26719at2759"/>
<dbReference type="GO" id="GO:0008897">
    <property type="term" value="F:holo-[acyl-carrier-protein] synthase activity"/>
    <property type="evidence" value="ECO:0007669"/>
    <property type="project" value="UniProtKB-EC"/>
</dbReference>
<organism evidence="5 6">
    <name type="scientific">Adiantum capillus-veneris</name>
    <name type="common">Maidenhair fern</name>
    <dbReference type="NCBI Taxonomy" id="13818"/>
    <lineage>
        <taxon>Eukaryota</taxon>
        <taxon>Viridiplantae</taxon>
        <taxon>Streptophyta</taxon>
        <taxon>Embryophyta</taxon>
        <taxon>Tracheophyta</taxon>
        <taxon>Polypodiopsida</taxon>
        <taxon>Polypodiidae</taxon>
        <taxon>Polypodiales</taxon>
        <taxon>Pteridineae</taxon>
        <taxon>Pteridaceae</taxon>
        <taxon>Vittarioideae</taxon>
        <taxon>Adiantum</taxon>
    </lineage>
</organism>
<name>A0A9D4VED7_ADICA</name>
<evidence type="ECO:0000313" key="5">
    <source>
        <dbReference type="EMBL" id="KAI5083958.1"/>
    </source>
</evidence>
<evidence type="ECO:0000313" key="6">
    <source>
        <dbReference type="Proteomes" id="UP000886520"/>
    </source>
</evidence>
<dbReference type="PANTHER" id="PTHR12215:SF15">
    <property type="entry name" value="4'-PHOSPHOPANTETHEINYL TRANSFERASE SUPERFAMILY-RELATED"/>
    <property type="match status" value="1"/>
</dbReference>
<keyword evidence="6" id="KW-1185">Reference proteome</keyword>
<dbReference type="GO" id="GO:0000287">
    <property type="term" value="F:magnesium ion binding"/>
    <property type="evidence" value="ECO:0007669"/>
    <property type="project" value="InterPro"/>
</dbReference>
<protein>
    <recommendedName>
        <fullName evidence="1">holo-[acyl-carrier-protein] synthase</fullName>
        <ecNumber evidence="1">2.7.8.7</ecNumber>
    </recommendedName>
</protein>
<evidence type="ECO:0000256" key="1">
    <source>
        <dbReference type="ARBA" id="ARBA00013172"/>
    </source>
</evidence>
<comment type="caution">
    <text evidence="5">The sequence shown here is derived from an EMBL/GenBank/DDBJ whole genome shotgun (WGS) entry which is preliminary data.</text>
</comment>
<dbReference type="GO" id="GO:0005829">
    <property type="term" value="C:cytosol"/>
    <property type="evidence" value="ECO:0007669"/>
    <property type="project" value="TreeGrafter"/>
</dbReference>
<dbReference type="InterPro" id="IPR050559">
    <property type="entry name" value="P-Pant_transferase_sf"/>
</dbReference>
<dbReference type="EC" id="2.7.8.7" evidence="1"/>
<dbReference type="PANTHER" id="PTHR12215">
    <property type="entry name" value="PHOSPHOPANTETHEINE TRANSFERASE"/>
    <property type="match status" value="1"/>
</dbReference>
<proteinExistence type="predicted"/>
<keyword evidence="2" id="KW-0808">Transferase</keyword>
<feature type="domain" description="4'-phosphopantetheinyl transferase" evidence="3">
    <location>
        <begin position="151"/>
        <end position="218"/>
    </location>
</feature>
<gene>
    <name evidence="5" type="ORF">GOP47_0000127</name>
</gene>
<dbReference type="InterPro" id="IPR055066">
    <property type="entry name" value="AASDHPPT_N"/>
</dbReference>
<reference evidence="5" key="1">
    <citation type="submission" date="2021-01" db="EMBL/GenBank/DDBJ databases">
        <title>Adiantum capillus-veneris genome.</title>
        <authorList>
            <person name="Fang Y."/>
            <person name="Liao Q."/>
        </authorList>
    </citation>
    <scope>NUCLEOTIDE SEQUENCE</scope>
    <source>
        <strain evidence="5">H3</strain>
        <tissue evidence="5">Leaf</tissue>
    </source>
</reference>
<dbReference type="AlphaFoldDB" id="A0A9D4VED7"/>
<dbReference type="EMBL" id="JABFUD020000001">
    <property type="protein sequence ID" value="KAI5083958.1"/>
    <property type="molecule type" value="Genomic_DNA"/>
</dbReference>
<sequence length="316" mass="35790">MLASNSAIHPKPRLRLSRHLSCCSASCLEPPTSREVHVWCLFPDEVHDTDLLCSYKSILPSEERNILYQAKPDKVQEYLLTRILARTLLARYTGGVMDPSALRFERGKHGKPRIVWPTESNGGKMWNPPKINFNISHTRSMIVCAITGASQIGIDVEDKNRATHTNLMRFARRKFSATEAAQLEQLTDSEAHKRHFLQLWTLKESYGKAVGNGIVGTTLRDAAFAFGEFSAASDFLKYLTGVRFHEQVFTIKASIVNDENFWQFVLLQLTNSHNVSICLHRQDVSVQDPLHLQIMKIIPLVKEEFLFEAVTLGLTV</sequence>
<dbReference type="Proteomes" id="UP000886520">
    <property type="component" value="Chromosome 1"/>
</dbReference>